<protein>
    <submittedName>
        <fullName evidence="2">STAS domain-containing protein</fullName>
    </submittedName>
</protein>
<dbReference type="RefSeq" id="WP_166158242.1">
    <property type="nucleotide sequence ID" value="NZ_JAAOIW010000035.1"/>
</dbReference>
<gene>
    <name evidence="2" type="ORF">G9U52_37640</name>
</gene>
<dbReference type="PANTHER" id="PTHR33495:SF2">
    <property type="entry name" value="ANTI-SIGMA FACTOR ANTAGONIST TM_1081-RELATED"/>
    <property type="match status" value="1"/>
</dbReference>
<name>A0ABX0JL62_9BACL</name>
<dbReference type="PANTHER" id="PTHR33495">
    <property type="entry name" value="ANTI-SIGMA FACTOR ANTAGONIST TM_1081-RELATED-RELATED"/>
    <property type="match status" value="1"/>
</dbReference>
<evidence type="ECO:0000313" key="2">
    <source>
        <dbReference type="EMBL" id="NHN35424.1"/>
    </source>
</evidence>
<comment type="caution">
    <text evidence="2">The sequence shown here is derived from an EMBL/GenBank/DDBJ whole genome shotgun (WGS) entry which is preliminary data.</text>
</comment>
<dbReference type="CDD" id="cd07043">
    <property type="entry name" value="STAS_anti-anti-sigma_factors"/>
    <property type="match status" value="1"/>
</dbReference>
<accession>A0ABX0JL62</accession>
<sequence length="106" mass="12090">MFNFRLVEEDTKTMVWFEGDMDIEVTELMEEEVAPQLFKSKEIQIDFSKVPFVDSSGIGLLITLVTNLQDHGSKVEIINISPDVKIVFDLLQLPEILGLDVLTDFQ</sequence>
<dbReference type="InterPro" id="IPR002645">
    <property type="entry name" value="STAS_dom"/>
</dbReference>
<dbReference type="Gene3D" id="3.30.750.24">
    <property type="entry name" value="STAS domain"/>
    <property type="match status" value="1"/>
</dbReference>
<dbReference type="InterPro" id="IPR036513">
    <property type="entry name" value="STAS_dom_sf"/>
</dbReference>
<dbReference type="Pfam" id="PF01740">
    <property type="entry name" value="STAS"/>
    <property type="match status" value="1"/>
</dbReference>
<dbReference type="Proteomes" id="UP001165962">
    <property type="component" value="Unassembled WGS sequence"/>
</dbReference>
<dbReference type="PROSITE" id="PS50801">
    <property type="entry name" value="STAS"/>
    <property type="match status" value="1"/>
</dbReference>
<reference evidence="2" key="1">
    <citation type="submission" date="2020-03" db="EMBL/GenBank/DDBJ databases">
        <title>Draft sequencing of Paenibacilllus sp. S3N08.</title>
        <authorList>
            <person name="Kim D.-U."/>
        </authorList>
    </citation>
    <scope>NUCLEOTIDE SEQUENCE</scope>
    <source>
        <strain evidence="2">S3N08</strain>
    </source>
</reference>
<organism evidence="2 3">
    <name type="scientific">Paenibacillus agricola</name>
    <dbReference type="NCBI Taxonomy" id="2716264"/>
    <lineage>
        <taxon>Bacteria</taxon>
        <taxon>Bacillati</taxon>
        <taxon>Bacillota</taxon>
        <taxon>Bacilli</taxon>
        <taxon>Bacillales</taxon>
        <taxon>Paenibacillaceae</taxon>
        <taxon>Paenibacillus</taxon>
    </lineage>
</organism>
<feature type="domain" description="STAS" evidence="1">
    <location>
        <begin position="2"/>
        <end position="106"/>
    </location>
</feature>
<evidence type="ECO:0000259" key="1">
    <source>
        <dbReference type="PROSITE" id="PS50801"/>
    </source>
</evidence>
<dbReference type="EMBL" id="JAAOIW010000035">
    <property type="protein sequence ID" value="NHN35424.1"/>
    <property type="molecule type" value="Genomic_DNA"/>
</dbReference>
<keyword evidence="3" id="KW-1185">Reference proteome</keyword>
<evidence type="ECO:0000313" key="3">
    <source>
        <dbReference type="Proteomes" id="UP001165962"/>
    </source>
</evidence>
<dbReference type="SUPFAM" id="SSF52091">
    <property type="entry name" value="SpoIIaa-like"/>
    <property type="match status" value="1"/>
</dbReference>
<proteinExistence type="predicted"/>